<dbReference type="KEGG" id="tbe:Trebr_2482"/>
<dbReference type="Pfam" id="PF12833">
    <property type="entry name" value="HTH_18"/>
    <property type="match status" value="1"/>
</dbReference>
<feature type="domain" description="Response regulatory" evidence="10">
    <location>
        <begin position="3"/>
        <end position="120"/>
    </location>
</feature>
<dbReference type="InterPro" id="IPR011006">
    <property type="entry name" value="CheY-like_superfamily"/>
</dbReference>
<evidence type="ECO:0000256" key="8">
    <source>
        <dbReference type="PROSITE-ProRule" id="PRU00169"/>
    </source>
</evidence>
<dbReference type="PROSITE" id="PS00041">
    <property type="entry name" value="HTH_ARAC_FAMILY_1"/>
    <property type="match status" value="1"/>
</dbReference>
<dbReference type="eggNOG" id="COG4753">
    <property type="taxonomic scope" value="Bacteria"/>
</dbReference>
<dbReference type="AlphaFoldDB" id="F4LND0"/>
<dbReference type="InterPro" id="IPR001789">
    <property type="entry name" value="Sig_transdc_resp-reg_receiver"/>
</dbReference>
<protein>
    <submittedName>
        <fullName evidence="11">Two component transcriptional regulator, AraC family</fullName>
    </submittedName>
</protein>
<evidence type="ECO:0000256" key="6">
    <source>
        <dbReference type="ARBA" id="ARBA00023125"/>
    </source>
</evidence>
<evidence type="ECO:0000256" key="3">
    <source>
        <dbReference type="ARBA" id="ARBA00022553"/>
    </source>
</evidence>
<accession>F4LND0</accession>
<dbReference type="Proteomes" id="UP000006546">
    <property type="component" value="Chromosome"/>
</dbReference>
<dbReference type="InterPro" id="IPR020449">
    <property type="entry name" value="Tscrpt_reg_AraC-type_HTH"/>
</dbReference>
<reference evidence="12" key="1">
    <citation type="submission" date="2011-04" db="EMBL/GenBank/DDBJ databases">
        <title>The complete genome of Treponema brennaborense DSM 12168.</title>
        <authorList>
            <person name="Lucas S."/>
            <person name="Han J."/>
            <person name="Lapidus A."/>
            <person name="Bruce D."/>
            <person name="Goodwin L."/>
            <person name="Pitluck S."/>
            <person name="Peters L."/>
            <person name="Kyrpides N."/>
            <person name="Mavromatis K."/>
            <person name="Ivanova N."/>
            <person name="Mikhailova N."/>
            <person name="Pagani I."/>
            <person name="Teshima H."/>
            <person name="Detter J.C."/>
            <person name="Tapia R."/>
            <person name="Han C."/>
            <person name="Land M."/>
            <person name="Hauser L."/>
            <person name="Markowitz V."/>
            <person name="Cheng J.-F."/>
            <person name="Hugenholtz P."/>
            <person name="Woyke T."/>
            <person name="Wu D."/>
            <person name="Gronow S."/>
            <person name="Wellnitz S."/>
            <person name="Brambilla E."/>
            <person name="Klenk H.-P."/>
            <person name="Eisen J.A."/>
        </authorList>
    </citation>
    <scope>NUCLEOTIDE SEQUENCE [LARGE SCALE GENOMIC DNA]</scope>
    <source>
        <strain evidence="12">DSM 12168 / CIP 105900 / DD5/3</strain>
    </source>
</reference>
<dbReference type="PROSITE" id="PS50110">
    <property type="entry name" value="RESPONSE_REGULATORY"/>
    <property type="match status" value="1"/>
</dbReference>
<keyword evidence="3 8" id="KW-0597">Phosphoprotein</keyword>
<dbReference type="SUPFAM" id="SSF46689">
    <property type="entry name" value="Homeodomain-like"/>
    <property type="match status" value="2"/>
</dbReference>
<evidence type="ECO:0000313" key="11">
    <source>
        <dbReference type="EMBL" id="AEE17888.1"/>
    </source>
</evidence>
<evidence type="ECO:0000256" key="7">
    <source>
        <dbReference type="ARBA" id="ARBA00023163"/>
    </source>
</evidence>
<dbReference type="OrthoDB" id="327083at2"/>
<dbReference type="Gene3D" id="1.10.10.60">
    <property type="entry name" value="Homeodomain-like"/>
    <property type="match status" value="2"/>
</dbReference>
<organism evidence="11 12">
    <name type="scientific">Treponema brennaborense (strain DSM 12168 / CIP 105900 / DD5/3)</name>
    <dbReference type="NCBI Taxonomy" id="906968"/>
    <lineage>
        <taxon>Bacteria</taxon>
        <taxon>Pseudomonadati</taxon>
        <taxon>Spirochaetota</taxon>
        <taxon>Spirochaetia</taxon>
        <taxon>Spirochaetales</taxon>
        <taxon>Treponemataceae</taxon>
        <taxon>Treponema</taxon>
    </lineage>
</organism>
<evidence type="ECO:0000256" key="2">
    <source>
        <dbReference type="ARBA" id="ARBA00022490"/>
    </source>
</evidence>
<proteinExistence type="predicted"/>
<dbReference type="EMBL" id="CP002696">
    <property type="protein sequence ID" value="AEE17888.1"/>
    <property type="molecule type" value="Genomic_DNA"/>
</dbReference>
<feature type="modified residue" description="4-aspartylphosphate" evidence="8">
    <location>
        <position position="55"/>
    </location>
</feature>
<dbReference type="InterPro" id="IPR018062">
    <property type="entry name" value="HTH_AraC-typ_CS"/>
</dbReference>
<dbReference type="GO" id="GO:0043565">
    <property type="term" value="F:sequence-specific DNA binding"/>
    <property type="evidence" value="ECO:0007669"/>
    <property type="project" value="InterPro"/>
</dbReference>
<dbReference type="HOGENOM" id="CLU_000445_5_0_12"/>
<evidence type="ECO:0000259" key="9">
    <source>
        <dbReference type="PROSITE" id="PS01124"/>
    </source>
</evidence>
<dbReference type="STRING" id="906968.Trebr_2482"/>
<evidence type="ECO:0000256" key="1">
    <source>
        <dbReference type="ARBA" id="ARBA00004496"/>
    </source>
</evidence>
<evidence type="ECO:0000256" key="5">
    <source>
        <dbReference type="ARBA" id="ARBA00023015"/>
    </source>
</evidence>
<evidence type="ECO:0000259" key="10">
    <source>
        <dbReference type="PROSITE" id="PS50110"/>
    </source>
</evidence>
<keyword evidence="4" id="KW-0902">Two-component regulatory system</keyword>
<keyword evidence="6" id="KW-0238">DNA-binding</keyword>
<evidence type="ECO:0000256" key="4">
    <source>
        <dbReference type="ARBA" id="ARBA00023012"/>
    </source>
</evidence>
<dbReference type="Gene3D" id="3.40.50.2300">
    <property type="match status" value="1"/>
</dbReference>
<name>F4LND0_TREBD</name>
<feature type="domain" description="HTH araC/xylS-type" evidence="9">
    <location>
        <begin position="380"/>
        <end position="478"/>
    </location>
</feature>
<gene>
    <name evidence="11" type="ordered locus">Trebr_2482</name>
</gene>
<sequence>MITIVIADDEKLIRAGIKKIITDSLGVPVSVLEAKNGAEALELCTTELPDLIITDIRMPCMDGVELMHRLAQCEQRPSLIVLSGFDDFSYAKEAIAGGAVSYILKPVDKKELISAVNTAIAVSRKEEKARTEQMLKKIADEGRFDSSCVPGSFRFDNGLCCTAVTGARCLAVVSRILQPVRFYVLEQKKDFVMLVVPCEAVYLLETDLSAASFSAGISASSGNLSALRTLRMQAFAALLQSFFADSAGRRSPGVFRFTESSAVSDFSAIDSAYEKCISRLDIASVAEIQRDMELLFDFAKISDPRRAAVLYYLYNKVMNNLFKRFPGCSGSDMYLHLKSIMIENIWQFASVNEWKTCICDYTVYLAALLQQNTAEYPFITDALEYVKTHFAKNINMAMVANHVSVNYTWFSEKFKEHVGINFNEYLKRIRITEAQRLLSKGCYKVYEVAQKSGFSDVKYFMKTFKEATGMSPGEYRKVKESQTHFAG</sequence>
<dbReference type="PANTHER" id="PTHR42713">
    <property type="entry name" value="HISTIDINE KINASE-RELATED"/>
    <property type="match status" value="1"/>
</dbReference>
<keyword evidence="12" id="KW-1185">Reference proteome</keyword>
<keyword evidence="5" id="KW-0805">Transcription regulation</keyword>
<keyword evidence="2" id="KW-0963">Cytoplasm</keyword>
<dbReference type="GO" id="GO:0000160">
    <property type="term" value="P:phosphorelay signal transduction system"/>
    <property type="evidence" value="ECO:0007669"/>
    <property type="project" value="UniProtKB-KW"/>
</dbReference>
<dbReference type="PROSITE" id="PS01124">
    <property type="entry name" value="HTH_ARAC_FAMILY_2"/>
    <property type="match status" value="1"/>
</dbReference>
<evidence type="ECO:0000313" key="12">
    <source>
        <dbReference type="Proteomes" id="UP000006546"/>
    </source>
</evidence>
<dbReference type="PRINTS" id="PR00032">
    <property type="entry name" value="HTHARAC"/>
</dbReference>
<dbReference type="RefSeq" id="WP_013759589.1">
    <property type="nucleotide sequence ID" value="NC_015500.1"/>
</dbReference>
<dbReference type="InterPro" id="IPR009057">
    <property type="entry name" value="Homeodomain-like_sf"/>
</dbReference>
<dbReference type="SUPFAM" id="SSF52172">
    <property type="entry name" value="CheY-like"/>
    <property type="match status" value="1"/>
</dbReference>
<dbReference type="SMART" id="SM00448">
    <property type="entry name" value="REC"/>
    <property type="match status" value="1"/>
</dbReference>
<dbReference type="SMART" id="SM00342">
    <property type="entry name" value="HTH_ARAC"/>
    <property type="match status" value="1"/>
</dbReference>
<dbReference type="InterPro" id="IPR018060">
    <property type="entry name" value="HTH_AraC"/>
</dbReference>
<dbReference type="Pfam" id="PF00072">
    <property type="entry name" value="Response_reg"/>
    <property type="match status" value="1"/>
</dbReference>
<dbReference type="CDD" id="cd17536">
    <property type="entry name" value="REC_YesN-like"/>
    <property type="match status" value="1"/>
</dbReference>
<keyword evidence="7" id="KW-0804">Transcription</keyword>
<dbReference type="eggNOG" id="COG2207">
    <property type="taxonomic scope" value="Bacteria"/>
</dbReference>
<dbReference type="InterPro" id="IPR051552">
    <property type="entry name" value="HptR"/>
</dbReference>
<dbReference type="GO" id="GO:0005737">
    <property type="term" value="C:cytoplasm"/>
    <property type="evidence" value="ECO:0007669"/>
    <property type="project" value="UniProtKB-SubCell"/>
</dbReference>
<dbReference type="PANTHER" id="PTHR42713:SF3">
    <property type="entry name" value="TRANSCRIPTIONAL REGULATORY PROTEIN HPTR"/>
    <property type="match status" value="1"/>
</dbReference>
<comment type="subcellular location">
    <subcellularLocation>
        <location evidence="1">Cytoplasm</location>
    </subcellularLocation>
</comment>
<dbReference type="GO" id="GO:0003700">
    <property type="term" value="F:DNA-binding transcription factor activity"/>
    <property type="evidence" value="ECO:0007669"/>
    <property type="project" value="InterPro"/>
</dbReference>